<proteinExistence type="predicted"/>
<dbReference type="SUPFAM" id="SSF48371">
    <property type="entry name" value="ARM repeat"/>
    <property type="match status" value="1"/>
</dbReference>
<dbReference type="AlphaFoldDB" id="A0A1I5DGX1"/>
<reference evidence="2" key="1">
    <citation type="submission" date="2016-10" db="EMBL/GenBank/DDBJ databases">
        <authorList>
            <person name="Varghese N."/>
        </authorList>
    </citation>
    <scope>NUCLEOTIDE SEQUENCE [LARGE SCALE GENOMIC DNA]</scope>
    <source>
        <strain evidence="2">Nsp8</strain>
    </source>
</reference>
<evidence type="ECO:0000313" key="2">
    <source>
        <dbReference type="Proteomes" id="UP000183107"/>
    </source>
</evidence>
<protein>
    <submittedName>
        <fullName evidence="1">HEAT repeat-containing protein</fullName>
    </submittedName>
</protein>
<dbReference type="EMBL" id="FOVJ01000005">
    <property type="protein sequence ID" value="SFN98430.1"/>
    <property type="molecule type" value="Genomic_DNA"/>
</dbReference>
<dbReference type="Gene3D" id="1.25.10.10">
    <property type="entry name" value="Leucine-rich Repeat Variant"/>
    <property type="match status" value="1"/>
</dbReference>
<organism evidence="1 2">
    <name type="scientific">Nitrosospira briensis</name>
    <dbReference type="NCBI Taxonomy" id="35799"/>
    <lineage>
        <taxon>Bacteria</taxon>
        <taxon>Pseudomonadati</taxon>
        <taxon>Pseudomonadota</taxon>
        <taxon>Betaproteobacteria</taxon>
        <taxon>Nitrosomonadales</taxon>
        <taxon>Nitrosomonadaceae</taxon>
        <taxon>Nitrosospira</taxon>
    </lineage>
</organism>
<dbReference type="Proteomes" id="UP000183107">
    <property type="component" value="Unassembled WGS sequence"/>
</dbReference>
<accession>A0A1I5DGX1</accession>
<keyword evidence="2" id="KW-1185">Reference proteome</keyword>
<dbReference type="InterPro" id="IPR011989">
    <property type="entry name" value="ARM-like"/>
</dbReference>
<dbReference type="InterPro" id="IPR016024">
    <property type="entry name" value="ARM-type_fold"/>
</dbReference>
<evidence type="ECO:0000313" key="1">
    <source>
        <dbReference type="EMBL" id="SFN98430.1"/>
    </source>
</evidence>
<dbReference type="RefSeq" id="WP_177186970.1">
    <property type="nucleotide sequence ID" value="NZ_FOVJ01000005.1"/>
</dbReference>
<gene>
    <name evidence="1" type="ORF">SAMN05216386_2329</name>
</gene>
<sequence length="154" mass="16385">MAISTIQLQRLLSSDEPNYTALARFGPKILPYLDQFVRGPDSDLAAKAASLAGMINHDDAVRVLQRAAKSPSATVRLAAASAALNLQRPAVSGVLVTLLGDRDPGVRKFAIKSAATRQNPALIARMRSLSEKDPVPSNRMLAKNIISKKGTVLG</sequence>
<name>A0A1I5DGX1_9PROT</name>